<proteinExistence type="predicted"/>
<name>A0A0F9GG72_9ZZZZ</name>
<feature type="non-terminal residue" evidence="1">
    <location>
        <position position="424"/>
    </location>
</feature>
<sequence>MRQSKIDVNGISLPVLTANTIIVGAGAAAMNAAVRLVEFWTHKGVSEPASRVAVVTRGLGLGASRMSGSDKQTYYKMGTSPLAPDTAAEFAATLTAAGCCHGDTALVEGLCSLRGFYHLADAGVPFPHDATGTFIGYKTDHDPAQRATSAGPKTSRFMSECLQRKVEAAGVEIVDGIEPVELVRSSDRIVAMVAIDRSDMDSPTCGLTVLLAQNWILAAGGAGEIYATTVYPRGQIGLHGVAFKAGLEAVNLTESQYGLASIKFRWNVSGTYMQVVPRIFSTDAEGADEREFLTEYFDSTAEMAGNIFLKGYQWPFDAQRIAGGQSSLIDMAVHQETVVRGRRVWMDFLSNPVGDDGWDAFSIAALPDEGGLVRVLRDKAAVADAVRRERTAVLLRKAADALEAARARAIPEGWRLVPEKPTPG</sequence>
<organism evidence="1">
    <name type="scientific">marine sediment metagenome</name>
    <dbReference type="NCBI Taxonomy" id="412755"/>
    <lineage>
        <taxon>unclassified sequences</taxon>
        <taxon>metagenomes</taxon>
        <taxon>ecological metagenomes</taxon>
    </lineage>
</organism>
<reference evidence="1" key="1">
    <citation type="journal article" date="2015" name="Nature">
        <title>Complex archaea that bridge the gap between prokaryotes and eukaryotes.</title>
        <authorList>
            <person name="Spang A."/>
            <person name="Saw J.H."/>
            <person name="Jorgensen S.L."/>
            <person name="Zaremba-Niedzwiedzka K."/>
            <person name="Martijn J."/>
            <person name="Lind A.E."/>
            <person name="van Eijk R."/>
            <person name="Schleper C."/>
            <person name="Guy L."/>
            <person name="Ettema T.J."/>
        </authorList>
    </citation>
    <scope>NUCLEOTIDE SEQUENCE</scope>
</reference>
<dbReference type="GO" id="GO:0005886">
    <property type="term" value="C:plasma membrane"/>
    <property type="evidence" value="ECO:0007669"/>
    <property type="project" value="TreeGrafter"/>
</dbReference>
<protein>
    <recommendedName>
        <fullName evidence="2">FAD-dependent oxidoreductase 2 FAD binding domain-containing protein</fullName>
    </recommendedName>
</protein>
<gene>
    <name evidence="1" type="ORF">LCGC14_1831530</name>
</gene>
<comment type="caution">
    <text evidence="1">The sequence shown here is derived from an EMBL/GenBank/DDBJ whole genome shotgun (WGS) entry which is preliminary data.</text>
</comment>
<dbReference type="PANTHER" id="PTHR11632">
    <property type="entry name" value="SUCCINATE DEHYDROGENASE 2 FLAVOPROTEIN SUBUNIT"/>
    <property type="match status" value="1"/>
</dbReference>
<evidence type="ECO:0008006" key="2">
    <source>
        <dbReference type="Google" id="ProtNLM"/>
    </source>
</evidence>
<dbReference type="GO" id="GO:0050660">
    <property type="term" value="F:flavin adenine dinucleotide binding"/>
    <property type="evidence" value="ECO:0007669"/>
    <property type="project" value="TreeGrafter"/>
</dbReference>
<dbReference type="InterPro" id="IPR036188">
    <property type="entry name" value="FAD/NAD-bd_sf"/>
</dbReference>
<dbReference type="SUPFAM" id="SSF51905">
    <property type="entry name" value="FAD/NAD(P)-binding domain"/>
    <property type="match status" value="1"/>
</dbReference>
<dbReference type="GO" id="GO:0009061">
    <property type="term" value="P:anaerobic respiration"/>
    <property type="evidence" value="ECO:0007669"/>
    <property type="project" value="TreeGrafter"/>
</dbReference>
<dbReference type="Gene3D" id="3.50.50.60">
    <property type="entry name" value="FAD/NAD(P)-binding domain"/>
    <property type="match status" value="1"/>
</dbReference>
<dbReference type="PANTHER" id="PTHR11632:SF51">
    <property type="entry name" value="SUCCINATE DEHYDROGENASE [UBIQUINONE] FLAVOPROTEIN SUBUNIT, MITOCHONDRIAL"/>
    <property type="match status" value="1"/>
</dbReference>
<dbReference type="AlphaFoldDB" id="A0A0F9GG72"/>
<dbReference type="EMBL" id="LAZR01018097">
    <property type="protein sequence ID" value="KKL97728.1"/>
    <property type="molecule type" value="Genomic_DNA"/>
</dbReference>
<dbReference type="GO" id="GO:0009055">
    <property type="term" value="F:electron transfer activity"/>
    <property type="evidence" value="ECO:0007669"/>
    <property type="project" value="TreeGrafter"/>
</dbReference>
<dbReference type="InterPro" id="IPR030664">
    <property type="entry name" value="SdhA/FrdA/AprA"/>
</dbReference>
<dbReference type="GO" id="GO:0000104">
    <property type="term" value="F:succinate dehydrogenase activity"/>
    <property type="evidence" value="ECO:0007669"/>
    <property type="project" value="TreeGrafter"/>
</dbReference>
<accession>A0A0F9GG72</accession>
<evidence type="ECO:0000313" key="1">
    <source>
        <dbReference type="EMBL" id="KKL97728.1"/>
    </source>
</evidence>